<name>I2G3P4_USTHO</name>
<dbReference type="HOGENOM" id="CLU_1644988_0_0_1"/>
<sequence length="161" mass="14720">MQFTKSTITLQALLLAVLVVGTQAQFLSDATSVLGGIGPTIESGASSLFGEATSALGTGTSGAASIATSLASGASSLASSAASGASSIASSAASGASSVATAASSGASSVASDASSSAASATSSRASNAAMGSSVNGLPVNMVAAVLTVLLGSAIAGTLVL</sequence>
<feature type="chain" id="PRO_5003659460" evidence="2">
    <location>
        <begin position="25"/>
        <end position="161"/>
    </location>
</feature>
<organism evidence="3 4">
    <name type="scientific">Ustilago hordei</name>
    <name type="common">Barley covered smut fungus</name>
    <dbReference type="NCBI Taxonomy" id="120017"/>
    <lineage>
        <taxon>Eukaryota</taxon>
        <taxon>Fungi</taxon>
        <taxon>Dikarya</taxon>
        <taxon>Basidiomycota</taxon>
        <taxon>Ustilaginomycotina</taxon>
        <taxon>Ustilaginomycetes</taxon>
        <taxon>Ustilaginales</taxon>
        <taxon>Ustilaginaceae</taxon>
        <taxon>Ustilago</taxon>
    </lineage>
</organism>
<keyword evidence="1" id="KW-1133">Transmembrane helix</keyword>
<keyword evidence="1" id="KW-0812">Transmembrane</keyword>
<dbReference type="OrthoDB" id="2556538at2759"/>
<evidence type="ECO:0000256" key="1">
    <source>
        <dbReference type="SAM" id="Phobius"/>
    </source>
</evidence>
<dbReference type="EMBL" id="CAGI01000185">
    <property type="protein sequence ID" value="CCF53787.1"/>
    <property type="molecule type" value="Genomic_DNA"/>
</dbReference>
<evidence type="ECO:0000313" key="4">
    <source>
        <dbReference type="Proteomes" id="UP000006174"/>
    </source>
</evidence>
<comment type="caution">
    <text evidence="3">The sequence shown here is derived from an EMBL/GenBank/DDBJ whole genome shotgun (WGS) entry which is preliminary data.</text>
</comment>
<dbReference type="OMA" id="AEGAWNT"/>
<feature type="transmembrane region" description="Helical" evidence="1">
    <location>
        <begin position="140"/>
        <end position="160"/>
    </location>
</feature>
<feature type="signal peptide" evidence="2">
    <location>
        <begin position="1"/>
        <end position="24"/>
    </location>
</feature>
<gene>
    <name evidence="3" type="ORF">UHOR_00127</name>
</gene>
<evidence type="ECO:0000313" key="3">
    <source>
        <dbReference type="EMBL" id="CCF53787.1"/>
    </source>
</evidence>
<protein>
    <submittedName>
        <fullName evidence="3">Uncharacterized protein</fullName>
    </submittedName>
</protein>
<accession>I2G3P4</accession>
<keyword evidence="1" id="KW-0472">Membrane</keyword>
<keyword evidence="2" id="KW-0732">Signal</keyword>
<dbReference type="AlphaFoldDB" id="I2G3P4"/>
<evidence type="ECO:0000256" key="2">
    <source>
        <dbReference type="SAM" id="SignalP"/>
    </source>
</evidence>
<dbReference type="STRING" id="1128400.I2G3P4"/>
<reference evidence="3 4" key="1">
    <citation type="journal article" date="2012" name="Plant Cell">
        <title>Genome comparison of barley and maize smut fungi reveals targeted loss of RNA silencing components and species-specific presence of transposable elements.</title>
        <authorList>
            <person name="Laurie J.D."/>
            <person name="Ali S."/>
            <person name="Linning R."/>
            <person name="Mannhaupt G."/>
            <person name="Wong P."/>
            <person name="Gueldener U."/>
            <person name="Muensterkoetter M."/>
            <person name="Moore R."/>
            <person name="Kahmann R."/>
            <person name="Bakkeren G."/>
            <person name="Schirawski J."/>
        </authorList>
    </citation>
    <scope>NUCLEOTIDE SEQUENCE [LARGE SCALE GENOMIC DNA]</scope>
    <source>
        <strain evidence="4">Uh4875-4</strain>
    </source>
</reference>
<proteinExistence type="predicted"/>
<keyword evidence="4" id="KW-1185">Reference proteome</keyword>
<dbReference type="Proteomes" id="UP000006174">
    <property type="component" value="Unassembled WGS sequence"/>
</dbReference>